<keyword evidence="4" id="KW-1185">Reference proteome</keyword>
<dbReference type="Pfam" id="PF13499">
    <property type="entry name" value="EF-hand_7"/>
    <property type="match status" value="1"/>
</dbReference>
<dbReference type="SMART" id="SM00054">
    <property type="entry name" value="EFh"/>
    <property type="match status" value="1"/>
</dbReference>
<sequence>MQSNEPLNLSQLGQNHIKTLKDAFKMLDDDGDCKISEKDLRTVFRSLGQEITDEQVSEMLQMGDSRESNEGIAFAEFLSILSKTVGSFPEDSEITDCLRTLSGDKELRVPLDDLIIQLKEAGFTDPETEFGAIFKDFTAVSQVSGRKTFKGTHFLNTISEQ</sequence>
<dbReference type="CDD" id="cd00051">
    <property type="entry name" value="EFh"/>
    <property type="match status" value="1"/>
</dbReference>
<feature type="domain" description="EF-hand" evidence="2">
    <location>
        <begin position="15"/>
        <end position="50"/>
    </location>
</feature>
<evidence type="ECO:0000313" key="3">
    <source>
        <dbReference type="EMBL" id="QLQ78644.1"/>
    </source>
</evidence>
<dbReference type="FunFam" id="1.10.238.10:FF:000178">
    <property type="entry name" value="Calmodulin-2 A"/>
    <property type="match status" value="1"/>
</dbReference>
<evidence type="ECO:0000259" key="2">
    <source>
        <dbReference type="PROSITE" id="PS50222"/>
    </source>
</evidence>
<dbReference type="InterPro" id="IPR011992">
    <property type="entry name" value="EF-hand-dom_pair"/>
</dbReference>
<evidence type="ECO:0000313" key="4">
    <source>
        <dbReference type="Proteomes" id="UP000510647"/>
    </source>
</evidence>
<gene>
    <name evidence="3" type="ORF">HG537_0A08920</name>
</gene>
<dbReference type="InterPro" id="IPR002048">
    <property type="entry name" value="EF_hand_dom"/>
</dbReference>
<dbReference type="GO" id="GO:0043226">
    <property type="term" value="C:organelle"/>
    <property type="evidence" value="ECO:0007669"/>
    <property type="project" value="UniProtKB-ARBA"/>
</dbReference>
<name>A0A7H9HLF9_9SACH</name>
<evidence type="ECO:0000256" key="1">
    <source>
        <dbReference type="ARBA" id="ARBA00022737"/>
    </source>
</evidence>
<dbReference type="Proteomes" id="UP000510647">
    <property type="component" value="Chromosome 1"/>
</dbReference>
<dbReference type="AlphaFoldDB" id="A0A7H9HLF9"/>
<organism evidence="3 4">
    <name type="scientific">Torulaspora globosa</name>
    <dbReference type="NCBI Taxonomy" id="48254"/>
    <lineage>
        <taxon>Eukaryota</taxon>
        <taxon>Fungi</taxon>
        <taxon>Dikarya</taxon>
        <taxon>Ascomycota</taxon>
        <taxon>Saccharomycotina</taxon>
        <taxon>Saccharomycetes</taxon>
        <taxon>Saccharomycetales</taxon>
        <taxon>Saccharomycetaceae</taxon>
        <taxon>Torulaspora</taxon>
    </lineage>
</organism>
<dbReference type="OrthoDB" id="429467at2759"/>
<dbReference type="PROSITE" id="PS50222">
    <property type="entry name" value="EF_HAND_2"/>
    <property type="match status" value="1"/>
</dbReference>
<protein>
    <recommendedName>
        <fullName evidence="2">EF-hand domain-containing protein</fullName>
    </recommendedName>
</protein>
<dbReference type="PANTHER" id="PTHR23049">
    <property type="entry name" value="MYOSIN REGULATORY LIGHT CHAIN 2"/>
    <property type="match status" value="1"/>
</dbReference>
<dbReference type="Gene3D" id="1.10.238.10">
    <property type="entry name" value="EF-hand"/>
    <property type="match status" value="1"/>
</dbReference>
<dbReference type="InterPro" id="IPR050403">
    <property type="entry name" value="Myosin_RLC"/>
</dbReference>
<dbReference type="SUPFAM" id="SSF47473">
    <property type="entry name" value="EF-hand"/>
    <property type="match status" value="1"/>
</dbReference>
<proteinExistence type="predicted"/>
<dbReference type="GO" id="GO:0005509">
    <property type="term" value="F:calcium ion binding"/>
    <property type="evidence" value="ECO:0007669"/>
    <property type="project" value="InterPro"/>
</dbReference>
<dbReference type="EMBL" id="CP059267">
    <property type="protein sequence ID" value="QLQ78644.1"/>
    <property type="molecule type" value="Genomic_DNA"/>
</dbReference>
<accession>A0A7H9HLF9</accession>
<keyword evidence="1" id="KW-0677">Repeat</keyword>
<reference evidence="3 4" key="1">
    <citation type="submission" date="2020-06" db="EMBL/GenBank/DDBJ databases">
        <title>The yeast mating-type switching endonuclease HO is a domesticated member of an unorthodox homing genetic element family.</title>
        <authorList>
            <person name="Coughlan A.Y."/>
            <person name="Lombardi L."/>
            <person name="Braun-Galleani S."/>
            <person name="Martos A.R."/>
            <person name="Galeote V."/>
            <person name="Bigey F."/>
            <person name="Dequin S."/>
            <person name="Byrne K.P."/>
            <person name="Wolfe K.H."/>
        </authorList>
    </citation>
    <scope>NUCLEOTIDE SEQUENCE [LARGE SCALE GENOMIC DNA]</scope>
    <source>
        <strain evidence="3 4">CBS2947</strain>
    </source>
</reference>